<proteinExistence type="predicted"/>
<dbReference type="PROSITE" id="PS51755">
    <property type="entry name" value="OMPR_PHOB"/>
    <property type="match status" value="1"/>
</dbReference>
<evidence type="ECO:0000256" key="1">
    <source>
        <dbReference type="ARBA" id="ARBA00023015"/>
    </source>
</evidence>
<dbReference type="InterPro" id="IPR016032">
    <property type="entry name" value="Sig_transdc_resp-reg_C-effctor"/>
</dbReference>
<dbReference type="Gene3D" id="1.10.10.10">
    <property type="entry name" value="Winged helix-like DNA-binding domain superfamily/Winged helix DNA-binding domain"/>
    <property type="match status" value="1"/>
</dbReference>
<reference evidence="6 9" key="2">
    <citation type="submission" date="2023-03" db="EMBL/GenBank/DDBJ databases">
        <authorList>
            <person name="Shen W."/>
            <person name="Cai J."/>
        </authorList>
    </citation>
    <scope>NUCLEOTIDE SEQUENCE [LARGE SCALE GENOMIC DNA]</scope>
    <source>
        <strain evidence="6 9">Y2</strain>
    </source>
</reference>
<dbReference type="InterPro" id="IPR036388">
    <property type="entry name" value="WH-like_DNA-bd_sf"/>
</dbReference>
<comment type="caution">
    <text evidence="6">The sequence shown here is derived from an EMBL/GenBank/DDBJ whole genome shotgun (WGS) entry which is preliminary data.</text>
</comment>
<dbReference type="RefSeq" id="WP_016182068.1">
    <property type="nucleotide sequence ID" value="NZ_CAAKNX010000069.1"/>
</dbReference>
<evidence type="ECO:0000313" key="9">
    <source>
        <dbReference type="Proteomes" id="UP001264335"/>
    </source>
</evidence>
<dbReference type="AlphaFoldDB" id="A0A2N8PUR6"/>
<gene>
    <name evidence="7" type="ORF">AUF17_09315</name>
    <name evidence="6" type="ORF">P7D79_02285</name>
</gene>
<evidence type="ECO:0000256" key="2">
    <source>
        <dbReference type="ARBA" id="ARBA00023125"/>
    </source>
</evidence>
<reference evidence="7 8" key="1">
    <citation type="submission" date="2017-10" db="EMBL/GenBank/DDBJ databases">
        <title>FDA dAtabase for Regulatory Grade micrObial Sequences (FDA-ARGOS): Supporting development and validation of Infectious Disease Dx tests.</title>
        <authorList>
            <person name="Campos J."/>
            <person name="Goldberg B."/>
            <person name="Tallon L.J."/>
            <person name="Sadzewicz L."/>
            <person name="Sengamalay N."/>
            <person name="Ott S."/>
            <person name="Godinez A."/>
            <person name="Nagaraj S."/>
            <person name="Vyas G."/>
            <person name="Aluvathingal J."/>
            <person name="Nadendla S."/>
            <person name="Geyer C."/>
            <person name="Nandy P."/>
            <person name="Hobson J."/>
            <person name="Sichtig H."/>
        </authorList>
    </citation>
    <scope>NUCLEOTIDE SEQUENCE [LARGE SCALE GENOMIC DNA]</scope>
    <source>
        <strain evidence="7 8">FDAARGOS_185</strain>
    </source>
</reference>
<dbReference type="GO" id="GO:0000160">
    <property type="term" value="P:phosphorelay signal transduction system"/>
    <property type="evidence" value="ECO:0007669"/>
    <property type="project" value="InterPro"/>
</dbReference>
<dbReference type="InterPro" id="IPR001867">
    <property type="entry name" value="OmpR/PhoB-type_DNA-bd"/>
</dbReference>
<dbReference type="Pfam" id="PF00486">
    <property type="entry name" value="Trans_reg_C"/>
    <property type="match status" value="1"/>
</dbReference>
<dbReference type="Proteomes" id="UP000316316">
    <property type="component" value="Unassembled WGS sequence"/>
</dbReference>
<dbReference type="GeneID" id="69567697"/>
<evidence type="ECO:0000256" key="3">
    <source>
        <dbReference type="ARBA" id="ARBA00023163"/>
    </source>
</evidence>
<accession>A0A2N8PUR6</accession>
<dbReference type="EMBL" id="JARPWY010000004">
    <property type="protein sequence ID" value="MDT2513054.1"/>
    <property type="molecule type" value="Genomic_DNA"/>
</dbReference>
<evidence type="ECO:0000259" key="5">
    <source>
        <dbReference type="PROSITE" id="PS51755"/>
    </source>
</evidence>
<feature type="domain" description="OmpR/PhoB-type" evidence="5">
    <location>
        <begin position="111"/>
        <end position="220"/>
    </location>
</feature>
<keyword evidence="2 4" id="KW-0238">DNA-binding</keyword>
<keyword evidence="1" id="KW-0805">Transcription regulation</keyword>
<dbReference type="GO" id="GO:0003677">
    <property type="term" value="F:DNA binding"/>
    <property type="evidence" value="ECO:0007669"/>
    <property type="project" value="UniProtKB-UniRule"/>
</dbReference>
<organism evidence="6 9">
    <name type="scientific">Enterococcus avium</name>
    <name type="common">Streptococcus avium</name>
    <dbReference type="NCBI Taxonomy" id="33945"/>
    <lineage>
        <taxon>Bacteria</taxon>
        <taxon>Bacillati</taxon>
        <taxon>Bacillota</taxon>
        <taxon>Bacilli</taxon>
        <taxon>Lactobacillales</taxon>
        <taxon>Enterococcaceae</taxon>
        <taxon>Enterococcus</taxon>
    </lineage>
</organism>
<dbReference type="EMBL" id="PDXQ01000001">
    <property type="protein sequence ID" value="TRZ34259.1"/>
    <property type="molecule type" value="Genomic_DNA"/>
</dbReference>
<sequence length="232" mass="27314">MGQILFITKCIERERFLEGAFRQLGHEVFLSDQFLTLHIKRDTVASLTDFFKIIVLSETLTNQEVLLLLKSFKGQSLSIFREVERLPTKKEQQLWTERGINEWLVKDMMLEEIREMLDGYIDSSKERQIFTEEEENEKRSLSSLALNSTQLRFLQILYREHDQIISREKMCELLWERPGNASNLSQLSCLVKLLRKKLNDQGVEGESILTVWGQGYRLSDTFFKQITTEIKI</sequence>
<dbReference type="GO" id="GO:0006355">
    <property type="term" value="P:regulation of DNA-templated transcription"/>
    <property type="evidence" value="ECO:0007669"/>
    <property type="project" value="InterPro"/>
</dbReference>
<feature type="DNA-binding region" description="OmpR/PhoB-type" evidence="4">
    <location>
        <begin position="111"/>
        <end position="220"/>
    </location>
</feature>
<protein>
    <submittedName>
        <fullName evidence="6">Helix-turn-helix domain-containing protein</fullName>
    </submittedName>
</protein>
<name>A0A2N8PUR6_ENTAV</name>
<evidence type="ECO:0000313" key="6">
    <source>
        <dbReference type="EMBL" id="MDT2513054.1"/>
    </source>
</evidence>
<dbReference type="Proteomes" id="UP001264335">
    <property type="component" value="Unassembled WGS sequence"/>
</dbReference>
<dbReference type="SUPFAM" id="SSF46894">
    <property type="entry name" value="C-terminal effector domain of the bipartite response regulators"/>
    <property type="match status" value="1"/>
</dbReference>
<dbReference type="SMART" id="SM00862">
    <property type="entry name" value="Trans_reg_C"/>
    <property type="match status" value="1"/>
</dbReference>
<evidence type="ECO:0000313" key="7">
    <source>
        <dbReference type="EMBL" id="TRZ34259.1"/>
    </source>
</evidence>
<keyword evidence="3" id="KW-0804">Transcription</keyword>
<evidence type="ECO:0000313" key="8">
    <source>
        <dbReference type="Proteomes" id="UP000316316"/>
    </source>
</evidence>
<evidence type="ECO:0000256" key="4">
    <source>
        <dbReference type="PROSITE-ProRule" id="PRU01091"/>
    </source>
</evidence>